<keyword evidence="14" id="KW-1185">Reference proteome</keyword>
<evidence type="ECO:0000259" key="10">
    <source>
        <dbReference type="PROSITE" id="PS50926"/>
    </source>
</evidence>
<dbReference type="RefSeq" id="WP_420904913.1">
    <property type="nucleotide sequence ID" value="NZ_BAAFGK010000004.1"/>
</dbReference>
<evidence type="ECO:0000256" key="1">
    <source>
        <dbReference type="ARBA" id="ARBA00003234"/>
    </source>
</evidence>
<dbReference type="Gene3D" id="3.40.50.12160">
    <property type="entry name" value="Methylthiotransferase, N-terminal domain"/>
    <property type="match status" value="1"/>
</dbReference>
<comment type="function">
    <text evidence="1 9">Catalyzes the methylthiolation of N6-(dimethylallyl)adenosine (i(6)A), leading to the formation of 2-methylthio-N6-(dimethylallyl)adenosine (ms(2)i(6)A) at position 37 in tRNAs that read codons beginning with uridine.</text>
</comment>
<evidence type="ECO:0000256" key="5">
    <source>
        <dbReference type="ARBA" id="ARBA00022723"/>
    </source>
</evidence>
<keyword evidence="2 9" id="KW-0004">4Fe-4S</keyword>
<comment type="subunit">
    <text evidence="9">Monomer.</text>
</comment>
<dbReference type="InterPro" id="IPR013848">
    <property type="entry name" value="Methylthiotransferase_N"/>
</dbReference>
<dbReference type="SUPFAM" id="SSF102114">
    <property type="entry name" value="Radical SAM enzymes"/>
    <property type="match status" value="1"/>
</dbReference>
<dbReference type="Pfam" id="PF00919">
    <property type="entry name" value="UPF0004"/>
    <property type="match status" value="1"/>
</dbReference>
<dbReference type="PROSITE" id="PS50926">
    <property type="entry name" value="TRAM"/>
    <property type="match status" value="1"/>
</dbReference>
<keyword evidence="9" id="KW-0963">Cytoplasm</keyword>
<dbReference type="EC" id="2.8.4.3" evidence="8 9"/>
<dbReference type="InterPro" id="IPR020612">
    <property type="entry name" value="Methylthiotransferase_CS"/>
</dbReference>
<evidence type="ECO:0000259" key="11">
    <source>
        <dbReference type="PROSITE" id="PS51449"/>
    </source>
</evidence>
<reference evidence="13 14" key="1">
    <citation type="submission" date="2024-05" db="EMBL/GenBank/DDBJ databases">
        <authorList>
            <consortium name="Candidatus Magnetaquicoccaceae bacterium FCR-1 genome sequencing consortium"/>
            <person name="Shimoshige H."/>
            <person name="Shimamura S."/>
            <person name="Taoka A."/>
            <person name="Kobayashi H."/>
            <person name="Maekawa T."/>
        </authorList>
    </citation>
    <scope>NUCLEOTIDE SEQUENCE [LARGE SCALE GENOMIC DNA]</scope>
    <source>
        <strain evidence="13 14">FCR-1</strain>
    </source>
</reference>
<sequence length="438" mass="47919">MKKLFIKNYGCQMNVHDATRMAQLLHDSLGYATIDAPDEADLIILNTCHIREKAAEKLFSELGRLRKTVVSRDAIFAVGGCVGQAEGDNVFKRAPFVRLVFGPQNYHRLPEMLDRLEKQGGRVGDYQESVDTKFDALPAILTPGVIASVVVQEGCDRFCTYCVVPFTRGREWSRPVEAICEEVTALVAGGAKEIHLLGQNVNAYRALARDGITHDLALLIRRVALIPGVARIRFVTSHPADMNDDLVEIFAEVESLCPYLHLPIQSGSDRILGLMERGHTAAGYLTWIDKLRRALPDIALASDFIVGFPGESEADFLATLDLARQVAFDHAYSFIFSARPGTVAAGMGDHVPLPVAQERLARLQEALGASQLAKNLARVGCEESVLVEGISKRDGGELTGRTGHNRTVNFPGTPERIGQIVRVRVTDGLANSLRGQLI</sequence>
<dbReference type="EMBL" id="BAAFGK010000004">
    <property type="protein sequence ID" value="GAB0057212.1"/>
    <property type="molecule type" value="Genomic_DNA"/>
</dbReference>
<dbReference type="NCBIfam" id="TIGR00089">
    <property type="entry name" value="MiaB/RimO family radical SAM methylthiotransferase"/>
    <property type="match status" value="1"/>
</dbReference>
<evidence type="ECO:0000256" key="3">
    <source>
        <dbReference type="ARBA" id="ARBA00022679"/>
    </source>
</evidence>
<feature type="binding site" evidence="9">
    <location>
        <position position="155"/>
    </location>
    <ligand>
        <name>[4Fe-4S] cluster</name>
        <dbReference type="ChEBI" id="CHEBI:49883"/>
        <label>2</label>
        <note>4Fe-4S-S-AdoMet</note>
    </ligand>
</feature>
<feature type="binding site" evidence="9">
    <location>
        <position position="48"/>
    </location>
    <ligand>
        <name>[4Fe-4S] cluster</name>
        <dbReference type="ChEBI" id="CHEBI:49883"/>
        <label>1</label>
    </ligand>
</feature>
<dbReference type="Proteomes" id="UP001628193">
    <property type="component" value="Unassembled WGS sequence"/>
</dbReference>
<dbReference type="Pfam" id="PF04055">
    <property type="entry name" value="Radical_SAM"/>
    <property type="match status" value="1"/>
</dbReference>
<evidence type="ECO:0000259" key="12">
    <source>
        <dbReference type="PROSITE" id="PS51918"/>
    </source>
</evidence>
<keyword evidence="3 9" id="KW-0808">Transferase</keyword>
<evidence type="ECO:0000256" key="4">
    <source>
        <dbReference type="ARBA" id="ARBA00022691"/>
    </source>
</evidence>
<dbReference type="InterPro" id="IPR023404">
    <property type="entry name" value="rSAM_horseshoe"/>
</dbReference>
<evidence type="ECO:0000256" key="2">
    <source>
        <dbReference type="ARBA" id="ARBA00022485"/>
    </source>
</evidence>
<dbReference type="PANTHER" id="PTHR43020">
    <property type="entry name" value="CDK5 REGULATORY SUBUNIT-ASSOCIATED PROTEIN 1"/>
    <property type="match status" value="1"/>
</dbReference>
<dbReference type="PROSITE" id="PS51918">
    <property type="entry name" value="RADICAL_SAM"/>
    <property type="match status" value="1"/>
</dbReference>
<keyword evidence="4 9" id="KW-0949">S-adenosyl-L-methionine</keyword>
<keyword evidence="6 9" id="KW-0408">Iron</keyword>
<name>A0ABQ0C8K7_9PROT</name>
<dbReference type="PANTHER" id="PTHR43020:SF2">
    <property type="entry name" value="MITOCHONDRIAL TRNA METHYLTHIOTRANSFERASE CDK5RAP1"/>
    <property type="match status" value="1"/>
</dbReference>
<dbReference type="Gene3D" id="3.80.30.20">
    <property type="entry name" value="tm_1862 like domain"/>
    <property type="match status" value="1"/>
</dbReference>
<keyword evidence="5 9" id="KW-0479">Metal-binding</keyword>
<organism evidence="13 14">
    <name type="scientific">Candidatus Magnetaquiglobus chichijimensis</name>
    <dbReference type="NCBI Taxonomy" id="3141448"/>
    <lineage>
        <taxon>Bacteria</taxon>
        <taxon>Pseudomonadati</taxon>
        <taxon>Pseudomonadota</taxon>
        <taxon>Magnetococcia</taxon>
        <taxon>Magnetococcales</taxon>
        <taxon>Candidatus Magnetaquicoccaceae</taxon>
        <taxon>Candidatus Magnetaquiglobus</taxon>
    </lineage>
</organism>
<reference evidence="13 14" key="2">
    <citation type="submission" date="2024-09" db="EMBL/GenBank/DDBJ databases">
        <title>Draft genome sequence of Candidatus Magnetaquicoccaceae bacterium FCR-1.</title>
        <authorList>
            <person name="Shimoshige H."/>
            <person name="Shimamura S."/>
            <person name="Taoka A."/>
            <person name="Kobayashi H."/>
            <person name="Maekawa T."/>
        </authorList>
    </citation>
    <scope>NUCLEOTIDE SEQUENCE [LARGE SCALE GENOMIC DNA]</scope>
    <source>
        <strain evidence="13 14">FCR-1</strain>
    </source>
</reference>
<feature type="domain" description="TRAM" evidence="10">
    <location>
        <begin position="376"/>
        <end position="438"/>
    </location>
</feature>
<evidence type="ECO:0000256" key="6">
    <source>
        <dbReference type="ARBA" id="ARBA00023004"/>
    </source>
</evidence>
<dbReference type="SFLD" id="SFLDF00273">
    <property type="entry name" value="(dimethylallyl)adenosine_tRNA"/>
    <property type="match status" value="1"/>
</dbReference>
<dbReference type="Pfam" id="PF01938">
    <property type="entry name" value="TRAM"/>
    <property type="match status" value="1"/>
</dbReference>
<protein>
    <recommendedName>
        <fullName evidence="8 9">tRNA-2-methylthio-N(6)-dimethylallyladenosine synthase</fullName>
        <ecNumber evidence="8 9">2.8.4.3</ecNumber>
    </recommendedName>
    <alternativeName>
        <fullName evidence="9">(Dimethylallyl)adenosine tRNA methylthiotransferase MiaB</fullName>
    </alternativeName>
    <alternativeName>
        <fullName evidence="9">tRNA-i(6)A37 methylthiotransferase</fullName>
    </alternativeName>
</protein>
<dbReference type="SFLD" id="SFLDG01082">
    <property type="entry name" value="B12-binding_domain_containing"/>
    <property type="match status" value="1"/>
</dbReference>
<dbReference type="CDD" id="cd01335">
    <property type="entry name" value="Radical_SAM"/>
    <property type="match status" value="1"/>
</dbReference>
<dbReference type="SFLD" id="SFLDS00029">
    <property type="entry name" value="Radical_SAM"/>
    <property type="match status" value="1"/>
</dbReference>
<feature type="binding site" evidence="9">
    <location>
        <position position="162"/>
    </location>
    <ligand>
        <name>[4Fe-4S] cluster</name>
        <dbReference type="ChEBI" id="CHEBI:49883"/>
        <label>2</label>
        <note>4Fe-4S-S-AdoMet</note>
    </ligand>
</feature>
<dbReference type="InterPro" id="IPR005839">
    <property type="entry name" value="Methylthiotransferase"/>
</dbReference>
<evidence type="ECO:0000313" key="14">
    <source>
        <dbReference type="Proteomes" id="UP001628193"/>
    </source>
</evidence>
<feature type="binding site" evidence="9">
    <location>
        <position position="11"/>
    </location>
    <ligand>
        <name>[4Fe-4S] cluster</name>
        <dbReference type="ChEBI" id="CHEBI:49883"/>
        <label>1</label>
    </ligand>
</feature>
<dbReference type="InterPro" id="IPR002792">
    <property type="entry name" value="TRAM_dom"/>
</dbReference>
<dbReference type="InterPro" id="IPR058240">
    <property type="entry name" value="rSAM_sf"/>
</dbReference>
<comment type="caution">
    <text evidence="13">The sequence shown here is derived from an EMBL/GenBank/DDBJ whole genome shotgun (WGS) entry which is preliminary data.</text>
</comment>
<dbReference type="GO" id="GO:0035597">
    <property type="term" value="F:tRNA-2-methylthio-N(6)-dimethylallyladenosine(37) synthase activity"/>
    <property type="evidence" value="ECO:0007669"/>
    <property type="project" value="UniProtKB-EC"/>
</dbReference>
<evidence type="ECO:0000313" key="13">
    <source>
        <dbReference type="EMBL" id="GAB0057212.1"/>
    </source>
</evidence>
<feature type="binding site" evidence="9">
    <location>
        <position position="159"/>
    </location>
    <ligand>
        <name>[4Fe-4S] cluster</name>
        <dbReference type="ChEBI" id="CHEBI:49883"/>
        <label>2</label>
        <note>4Fe-4S-S-AdoMet</note>
    </ligand>
</feature>
<proteinExistence type="inferred from homology"/>
<dbReference type="SMART" id="SM00729">
    <property type="entry name" value="Elp3"/>
    <property type="match status" value="1"/>
</dbReference>
<comment type="subcellular location">
    <subcellularLocation>
        <location evidence="9">Cytoplasm</location>
    </subcellularLocation>
</comment>
<dbReference type="InterPro" id="IPR006638">
    <property type="entry name" value="Elp3/MiaA/NifB-like_rSAM"/>
</dbReference>
<feature type="binding site" evidence="9">
    <location>
        <position position="81"/>
    </location>
    <ligand>
        <name>[4Fe-4S] cluster</name>
        <dbReference type="ChEBI" id="CHEBI:49883"/>
        <label>1</label>
    </ligand>
</feature>
<evidence type="ECO:0000256" key="8">
    <source>
        <dbReference type="ARBA" id="ARBA00033765"/>
    </source>
</evidence>
<dbReference type="InterPro" id="IPR038135">
    <property type="entry name" value="Methylthiotransferase_N_sf"/>
</dbReference>
<keyword evidence="9" id="KW-0819">tRNA processing</keyword>
<keyword evidence="7 9" id="KW-0411">Iron-sulfur</keyword>
<evidence type="ECO:0000256" key="9">
    <source>
        <dbReference type="HAMAP-Rule" id="MF_01864"/>
    </source>
</evidence>
<accession>A0ABQ0C8K7</accession>
<gene>
    <name evidence="13" type="primary">miaB_2</name>
    <name evidence="9" type="synonym">miaB</name>
    <name evidence="13" type="ORF">SIID45300_01535</name>
</gene>
<dbReference type="InterPro" id="IPR007197">
    <property type="entry name" value="rSAM"/>
</dbReference>
<comment type="cofactor">
    <cofactor evidence="9">
        <name>[4Fe-4S] cluster</name>
        <dbReference type="ChEBI" id="CHEBI:49883"/>
    </cofactor>
    <text evidence="9">Binds 2 [4Fe-4S] clusters. One cluster is coordinated with 3 cysteines and an exchangeable S-adenosyl-L-methionine.</text>
</comment>
<dbReference type="SFLD" id="SFLDG01061">
    <property type="entry name" value="methylthiotransferase"/>
    <property type="match status" value="1"/>
</dbReference>
<feature type="domain" description="MTTase N-terminal" evidence="11">
    <location>
        <begin position="2"/>
        <end position="118"/>
    </location>
</feature>
<dbReference type="PROSITE" id="PS01278">
    <property type="entry name" value="MTTASE_RADICAL"/>
    <property type="match status" value="1"/>
</dbReference>
<feature type="domain" description="Radical SAM core" evidence="12">
    <location>
        <begin position="141"/>
        <end position="373"/>
    </location>
</feature>
<dbReference type="HAMAP" id="MF_01864">
    <property type="entry name" value="tRNA_metthiotr_MiaB"/>
    <property type="match status" value="1"/>
</dbReference>
<evidence type="ECO:0000256" key="7">
    <source>
        <dbReference type="ARBA" id="ARBA00023014"/>
    </source>
</evidence>
<dbReference type="InterPro" id="IPR006463">
    <property type="entry name" value="MiaB_methiolase"/>
</dbReference>
<comment type="catalytic activity">
    <reaction evidence="9">
        <text>N(6)-dimethylallyladenosine(37) in tRNA + (sulfur carrier)-SH + AH2 + 2 S-adenosyl-L-methionine = 2-methylsulfanyl-N(6)-dimethylallyladenosine(37) in tRNA + (sulfur carrier)-H + 5'-deoxyadenosine + L-methionine + A + S-adenosyl-L-homocysteine + 2 H(+)</text>
        <dbReference type="Rhea" id="RHEA:37067"/>
        <dbReference type="Rhea" id="RHEA-COMP:10375"/>
        <dbReference type="Rhea" id="RHEA-COMP:10376"/>
        <dbReference type="Rhea" id="RHEA-COMP:14737"/>
        <dbReference type="Rhea" id="RHEA-COMP:14739"/>
        <dbReference type="ChEBI" id="CHEBI:13193"/>
        <dbReference type="ChEBI" id="CHEBI:15378"/>
        <dbReference type="ChEBI" id="CHEBI:17319"/>
        <dbReference type="ChEBI" id="CHEBI:17499"/>
        <dbReference type="ChEBI" id="CHEBI:29917"/>
        <dbReference type="ChEBI" id="CHEBI:57844"/>
        <dbReference type="ChEBI" id="CHEBI:57856"/>
        <dbReference type="ChEBI" id="CHEBI:59789"/>
        <dbReference type="ChEBI" id="CHEBI:64428"/>
        <dbReference type="ChEBI" id="CHEBI:74415"/>
        <dbReference type="ChEBI" id="CHEBI:74417"/>
        <dbReference type="EC" id="2.8.4.3"/>
    </reaction>
</comment>
<dbReference type="PROSITE" id="PS51449">
    <property type="entry name" value="MTTASE_N"/>
    <property type="match status" value="1"/>
</dbReference>
<comment type="similarity">
    <text evidence="9">Belongs to the methylthiotransferase family. MiaB subfamily.</text>
</comment>
<dbReference type="NCBIfam" id="TIGR01574">
    <property type="entry name" value="miaB-methiolase"/>
    <property type="match status" value="1"/>
</dbReference>